<feature type="transmembrane region" description="Helical" evidence="1">
    <location>
        <begin position="67"/>
        <end position="85"/>
    </location>
</feature>
<evidence type="ECO:0000313" key="2">
    <source>
        <dbReference type="EMBL" id="AII26452.1"/>
    </source>
</evidence>
<reference evidence="2" key="2">
    <citation type="journal article" date="2014" name="Genomics">
        <title>Prevalence and mapping of a plasmid encoding a type IV secretion system in Acinetobacter baumannii.</title>
        <authorList>
            <person name="Liu C.C."/>
            <person name="Kuo H.Y."/>
            <person name="Tang C.Y."/>
            <person name="Chang K.C."/>
            <person name="Liou M.L."/>
        </authorList>
    </citation>
    <scope>NUCLEOTIDE SEQUENCE</scope>
    <source>
        <strain evidence="2">TYTH-1</strain>
        <plasmid evidence="2">pAB_CC</plasmid>
    </source>
</reference>
<accession>A0A076G3I6</accession>
<name>A0A076G3I6_ACIBA</name>
<organism evidence="2">
    <name type="scientific">Acinetobacter baumannii TYTH-1</name>
    <dbReference type="NCBI Taxonomy" id="1100841"/>
    <lineage>
        <taxon>Bacteria</taxon>
        <taxon>Pseudomonadati</taxon>
        <taxon>Pseudomonadota</taxon>
        <taxon>Gammaproteobacteria</taxon>
        <taxon>Moraxellales</taxon>
        <taxon>Moraxellaceae</taxon>
        <taxon>Acinetobacter</taxon>
        <taxon>Acinetobacter calcoaceticus/baumannii complex</taxon>
    </lineage>
</organism>
<keyword evidence="1" id="KW-1133">Transmembrane helix</keyword>
<feature type="transmembrane region" description="Helical" evidence="1">
    <location>
        <begin position="92"/>
        <end position="116"/>
    </location>
</feature>
<dbReference type="EMBL" id="KF889012">
    <property type="protein sequence ID" value="AII26452.1"/>
    <property type="molecule type" value="Genomic_DNA"/>
</dbReference>
<protein>
    <submittedName>
        <fullName evidence="2">Putative TraL</fullName>
    </submittedName>
</protein>
<dbReference type="AlphaFoldDB" id="A0A076G3I6"/>
<evidence type="ECO:0000256" key="1">
    <source>
        <dbReference type="SAM" id="Phobius"/>
    </source>
</evidence>
<geneLocation type="plasmid" evidence="2">
    <name>pAB_CC</name>
</geneLocation>
<keyword evidence="1" id="KW-0472">Membrane</keyword>
<feature type="transmembrane region" description="Helical" evidence="1">
    <location>
        <begin position="25"/>
        <end position="47"/>
    </location>
</feature>
<dbReference type="RefSeq" id="WP_000424621.1">
    <property type="nucleotide sequence ID" value="NZ_KF889012.1"/>
</dbReference>
<reference evidence="2" key="1">
    <citation type="submission" date="2013-11" db="EMBL/GenBank/DDBJ databases">
        <authorList>
            <person name="Liu C.-C."/>
            <person name="Tang C.Y."/>
            <person name="Kuo H.-Y."/>
            <person name="Chang K.-C."/>
            <person name="Liou M.-L."/>
        </authorList>
    </citation>
    <scope>NUCLEOTIDE SEQUENCE</scope>
    <source>
        <strain evidence="2">TYTH-1</strain>
        <plasmid evidence="2">pAB_CC</plasmid>
    </source>
</reference>
<keyword evidence="2" id="KW-0614">Plasmid</keyword>
<sequence>MELVVPAQTHQIYFDIKKLKRPVTIALMVVTAMLIWMTLSTAGTGTGVGSTFNTWATTVEGWIKGPYGKLAILASLLFAIGAFAWTRDLRVIVIPAVAAVVVGIIVSLVTGSFTAVI</sequence>
<gene>
    <name evidence="2" type="ORF">M3Q_pABCC49</name>
</gene>
<keyword evidence="1" id="KW-0812">Transmembrane</keyword>
<proteinExistence type="predicted"/>